<dbReference type="SUPFAM" id="SSF52540">
    <property type="entry name" value="P-loop containing nucleoside triphosphate hydrolases"/>
    <property type="match status" value="1"/>
</dbReference>
<dbReference type="Pfam" id="PF22688">
    <property type="entry name" value="Hda_lid"/>
    <property type="match status" value="1"/>
</dbReference>
<keyword evidence="3" id="KW-1185">Reference proteome</keyword>
<dbReference type="RefSeq" id="WP_305732137.1">
    <property type="nucleotide sequence ID" value="NZ_OW150024.1"/>
</dbReference>
<dbReference type="EMBL" id="OW150024">
    <property type="protein sequence ID" value="CAH2031304.1"/>
    <property type="molecule type" value="Genomic_DNA"/>
</dbReference>
<dbReference type="Gene3D" id="3.40.50.300">
    <property type="entry name" value="P-loop containing nucleotide triphosphate hydrolases"/>
    <property type="match status" value="1"/>
</dbReference>
<proteinExistence type="predicted"/>
<dbReference type="InterPro" id="IPR013317">
    <property type="entry name" value="DnaA_dom"/>
</dbReference>
<dbReference type="Pfam" id="PF00308">
    <property type="entry name" value="Bac_DnaA"/>
    <property type="match status" value="1"/>
</dbReference>
<evidence type="ECO:0000259" key="1">
    <source>
        <dbReference type="SMART" id="SM00382"/>
    </source>
</evidence>
<dbReference type="PANTHER" id="PTHR30050">
    <property type="entry name" value="CHROMOSOMAL REPLICATION INITIATOR PROTEIN DNAA"/>
    <property type="match status" value="1"/>
</dbReference>
<dbReference type="InterPro" id="IPR003593">
    <property type="entry name" value="AAA+_ATPase"/>
</dbReference>
<dbReference type="Gene3D" id="1.10.8.60">
    <property type="match status" value="1"/>
</dbReference>
<dbReference type="InterPro" id="IPR027417">
    <property type="entry name" value="P-loop_NTPase"/>
</dbReference>
<organism evidence="2 3">
    <name type="scientific">Trichlorobacter ammonificans</name>
    <dbReference type="NCBI Taxonomy" id="2916410"/>
    <lineage>
        <taxon>Bacteria</taxon>
        <taxon>Pseudomonadati</taxon>
        <taxon>Thermodesulfobacteriota</taxon>
        <taxon>Desulfuromonadia</taxon>
        <taxon>Geobacterales</taxon>
        <taxon>Geobacteraceae</taxon>
        <taxon>Trichlorobacter</taxon>
    </lineage>
</organism>
<dbReference type="SMART" id="SM00382">
    <property type="entry name" value="AAA"/>
    <property type="match status" value="1"/>
</dbReference>
<reference evidence="2 3" key="1">
    <citation type="submission" date="2022-03" db="EMBL/GenBank/DDBJ databases">
        <authorList>
            <person name="Koch H."/>
        </authorList>
    </citation>
    <scope>NUCLEOTIDE SEQUENCE [LARGE SCALE GENOMIC DNA]</scope>
    <source>
        <strain evidence="2 3">G1</strain>
    </source>
</reference>
<dbReference type="Proteomes" id="UP001295463">
    <property type="component" value="Chromosome"/>
</dbReference>
<evidence type="ECO:0000313" key="2">
    <source>
        <dbReference type="EMBL" id="CAH2031304.1"/>
    </source>
</evidence>
<accession>A0ABN8HES0</accession>
<feature type="domain" description="AAA+ ATPase" evidence="1">
    <location>
        <begin position="41"/>
        <end position="229"/>
    </location>
</feature>
<evidence type="ECO:0000313" key="3">
    <source>
        <dbReference type="Proteomes" id="UP001295463"/>
    </source>
</evidence>
<gene>
    <name evidence="2" type="ORF">GEAMG1_1474</name>
</gene>
<sequence length="240" mass="26961">MQQQILDLNVPPRFDFDSFIPCASTRTALEFAKRCADPADPEKLLYLYGPGGSGKTHLLHAIGRQVAGDAYRIFSCAVMREQDADQLLDEMCDLPVLLLDDLDQLADADQLRFIIWEAFNRQHTAGRPLALAGRPAPRELRNLDEHLTSRLLWGLVAALELSDDRARQQLILKLAHDRQVLLPDDVAAWLLTVLPRDSEALVAACDNLYRAALASGRKITLRLARELFLHHHQTDEGANR</sequence>
<protein>
    <submittedName>
        <fullName evidence="2">Chromosomal replication initiator protein DnaA</fullName>
    </submittedName>
</protein>
<name>A0ABN8HES0_9BACT</name>
<dbReference type="PANTHER" id="PTHR30050:SF2">
    <property type="entry name" value="CHROMOSOMAL REPLICATION INITIATOR PROTEIN DNAA"/>
    <property type="match status" value="1"/>
</dbReference>
<dbReference type="InterPro" id="IPR055199">
    <property type="entry name" value="Hda_lid"/>
</dbReference>